<dbReference type="PANTHER" id="PTHR43788">
    <property type="entry name" value="DNA2/NAM7 HELICASE FAMILY MEMBER"/>
    <property type="match status" value="1"/>
</dbReference>
<reference evidence="2" key="1">
    <citation type="submission" date="2023-03" db="EMBL/GenBank/DDBJ databases">
        <title>Massive genome expansion in bonnet fungi (Mycena s.s.) driven by repeated elements and novel gene families across ecological guilds.</title>
        <authorList>
            <consortium name="Lawrence Berkeley National Laboratory"/>
            <person name="Harder C.B."/>
            <person name="Miyauchi S."/>
            <person name="Viragh M."/>
            <person name="Kuo A."/>
            <person name="Thoen E."/>
            <person name="Andreopoulos B."/>
            <person name="Lu D."/>
            <person name="Skrede I."/>
            <person name="Drula E."/>
            <person name="Henrissat B."/>
            <person name="Morin E."/>
            <person name="Kohler A."/>
            <person name="Barry K."/>
            <person name="LaButti K."/>
            <person name="Morin E."/>
            <person name="Salamov A."/>
            <person name="Lipzen A."/>
            <person name="Mereny Z."/>
            <person name="Hegedus B."/>
            <person name="Baldrian P."/>
            <person name="Stursova M."/>
            <person name="Weitz H."/>
            <person name="Taylor A."/>
            <person name="Grigoriev I.V."/>
            <person name="Nagy L.G."/>
            <person name="Martin F."/>
            <person name="Kauserud H."/>
        </authorList>
    </citation>
    <scope>NUCLEOTIDE SEQUENCE</scope>
    <source>
        <strain evidence="2">CBHHK067</strain>
    </source>
</reference>
<dbReference type="Gene3D" id="3.40.50.300">
    <property type="entry name" value="P-loop containing nucleotide triphosphate hydrolases"/>
    <property type="match status" value="1"/>
</dbReference>
<dbReference type="EMBL" id="JARKIE010000005">
    <property type="protein sequence ID" value="KAJ7707593.1"/>
    <property type="molecule type" value="Genomic_DNA"/>
</dbReference>
<dbReference type="Gene3D" id="2.40.30.270">
    <property type="match status" value="1"/>
</dbReference>
<evidence type="ECO:0000313" key="2">
    <source>
        <dbReference type="EMBL" id="KAJ7707593.1"/>
    </source>
</evidence>
<name>A0AAD7GXX1_MYCRO</name>
<protein>
    <recommendedName>
        <fullName evidence="1">DNA2/NAM7 helicase helicase domain-containing protein</fullName>
    </recommendedName>
</protein>
<accession>A0AAD7GXX1</accession>
<feature type="domain" description="DNA2/NAM7 helicase helicase" evidence="1">
    <location>
        <begin position="365"/>
        <end position="433"/>
    </location>
</feature>
<dbReference type="InterPro" id="IPR027417">
    <property type="entry name" value="P-loop_NTPase"/>
</dbReference>
<dbReference type="PANTHER" id="PTHR43788:SF8">
    <property type="entry name" value="DNA-BINDING PROTEIN SMUBP-2"/>
    <property type="match status" value="1"/>
</dbReference>
<sequence>MLDPPFSIVQNIFKAPHSPILVTTCPWVGLNRNILCDFLDTADGTIGVAPAYGQNCVLSALAFASTSKVLLVRMPKWEVKLKTANTQGGELLEEFIFCASSQKFAFQMDVLSTSLFIDLGLRLCGGVDLLSVATDARHSRAAILDSMGGVGYLNARNAISLFEGTEEIKPTDVALQAWVAWRAATLGAQRLIMQPRIDTIIFAEPRLSVLAKIVRDACRLDALKPTWVRNEIANDYDHNGGELHVLSTRFKNRVRLTDQRIEIHGMDQGRPITVSGNAKRVDGRSAHIELQSNLPSGKIEVTTVGREPPNGAERQRTEITLKALQATSPILDRPFFRAIWLPHEPLVWPAGLLSGRTAPIHFPRQLNESQKTAVEAILSSTPVNIIHGPPGTGKTTVIAAAVTSLRASASHRTVWLVAQSNVAVKNIAEKLASVNFLDFKLLVSIDFHYDWCDHPVSFIGLYRYMLSQGMNTSTRKSIRI</sequence>
<proteinExistence type="predicted"/>
<gene>
    <name evidence="2" type="ORF">B0H17DRAFT_522634</name>
</gene>
<dbReference type="InterPro" id="IPR041677">
    <property type="entry name" value="DNA2/NAM7_AAA_11"/>
</dbReference>
<organism evidence="2 3">
    <name type="scientific">Mycena rosella</name>
    <name type="common">Pink bonnet</name>
    <name type="synonym">Agaricus rosellus</name>
    <dbReference type="NCBI Taxonomy" id="1033263"/>
    <lineage>
        <taxon>Eukaryota</taxon>
        <taxon>Fungi</taxon>
        <taxon>Dikarya</taxon>
        <taxon>Basidiomycota</taxon>
        <taxon>Agaricomycotina</taxon>
        <taxon>Agaricomycetes</taxon>
        <taxon>Agaricomycetidae</taxon>
        <taxon>Agaricales</taxon>
        <taxon>Marasmiineae</taxon>
        <taxon>Mycenaceae</taxon>
        <taxon>Mycena</taxon>
    </lineage>
</organism>
<dbReference type="Pfam" id="PF13086">
    <property type="entry name" value="AAA_11"/>
    <property type="match status" value="1"/>
</dbReference>
<dbReference type="InterPro" id="IPR050534">
    <property type="entry name" value="Coronavir_polyprotein_1ab"/>
</dbReference>
<evidence type="ECO:0000313" key="3">
    <source>
        <dbReference type="Proteomes" id="UP001221757"/>
    </source>
</evidence>
<comment type="caution">
    <text evidence="2">The sequence shown here is derived from an EMBL/GenBank/DDBJ whole genome shotgun (WGS) entry which is preliminary data.</text>
</comment>
<keyword evidence="3" id="KW-1185">Reference proteome</keyword>
<dbReference type="SUPFAM" id="SSF52540">
    <property type="entry name" value="P-loop containing nucleoside triphosphate hydrolases"/>
    <property type="match status" value="1"/>
</dbReference>
<dbReference type="Proteomes" id="UP001221757">
    <property type="component" value="Unassembled WGS sequence"/>
</dbReference>
<dbReference type="GO" id="GO:0043139">
    <property type="term" value="F:5'-3' DNA helicase activity"/>
    <property type="evidence" value="ECO:0007669"/>
    <property type="project" value="TreeGrafter"/>
</dbReference>
<evidence type="ECO:0000259" key="1">
    <source>
        <dbReference type="Pfam" id="PF13086"/>
    </source>
</evidence>
<dbReference type="AlphaFoldDB" id="A0AAD7GXX1"/>